<dbReference type="SUPFAM" id="SSF48726">
    <property type="entry name" value="Immunoglobulin"/>
    <property type="match status" value="1"/>
</dbReference>
<protein>
    <recommendedName>
        <fullName evidence="9">Ig-like domain-containing protein</fullName>
    </recommendedName>
</protein>
<dbReference type="PANTHER" id="PTHR45842:SF8">
    <property type="entry name" value="LEUCINE-RICH REPEAT, IMMUNOGLOBULIN-LIKE DOMAIN AND TRANSMEMBRANE DOMAIN-CONTAINING PROTEIN 3"/>
    <property type="match status" value="1"/>
</dbReference>
<evidence type="ECO:0000256" key="7">
    <source>
        <dbReference type="SAM" id="Phobius"/>
    </source>
</evidence>
<dbReference type="SMART" id="SM00409">
    <property type="entry name" value="IG"/>
    <property type="match status" value="1"/>
</dbReference>
<keyword evidence="5" id="KW-0393">Immunoglobulin domain</keyword>
<keyword evidence="11" id="KW-1185">Reference proteome</keyword>
<dbReference type="InterPro" id="IPR036179">
    <property type="entry name" value="Ig-like_dom_sf"/>
</dbReference>
<name>A0A9Q0I8D4_9TELE</name>
<dbReference type="InterPro" id="IPR003598">
    <property type="entry name" value="Ig_sub2"/>
</dbReference>
<feature type="domain" description="Ig-like" evidence="9">
    <location>
        <begin position="219"/>
        <end position="310"/>
    </location>
</feature>
<dbReference type="InterPro" id="IPR050467">
    <property type="entry name" value="LRFN"/>
</dbReference>
<keyword evidence="3" id="KW-0677">Repeat</keyword>
<dbReference type="Pfam" id="PF13855">
    <property type="entry name" value="LRR_8"/>
    <property type="match status" value="1"/>
</dbReference>
<dbReference type="InterPro" id="IPR003591">
    <property type="entry name" value="Leu-rich_rpt_typical-subtyp"/>
</dbReference>
<keyword evidence="7" id="KW-1133">Transmembrane helix</keyword>
<dbReference type="AlphaFoldDB" id="A0A9Q0I8D4"/>
<evidence type="ECO:0000256" key="3">
    <source>
        <dbReference type="ARBA" id="ARBA00022737"/>
    </source>
</evidence>
<dbReference type="InterPro" id="IPR007110">
    <property type="entry name" value="Ig-like_dom"/>
</dbReference>
<dbReference type="Gene3D" id="2.60.40.10">
    <property type="entry name" value="Immunoglobulins"/>
    <property type="match status" value="1"/>
</dbReference>
<evidence type="ECO:0000259" key="9">
    <source>
        <dbReference type="PROSITE" id="PS50835"/>
    </source>
</evidence>
<dbReference type="Gene3D" id="3.80.10.10">
    <property type="entry name" value="Ribonuclease Inhibitor"/>
    <property type="match status" value="1"/>
</dbReference>
<dbReference type="PROSITE" id="PS50835">
    <property type="entry name" value="IG_LIKE"/>
    <property type="match status" value="1"/>
</dbReference>
<keyword evidence="1" id="KW-0433">Leucine-rich repeat</keyword>
<organism evidence="10 11">
    <name type="scientific">Muraenolepis orangiensis</name>
    <name type="common">Patagonian moray cod</name>
    <dbReference type="NCBI Taxonomy" id="630683"/>
    <lineage>
        <taxon>Eukaryota</taxon>
        <taxon>Metazoa</taxon>
        <taxon>Chordata</taxon>
        <taxon>Craniata</taxon>
        <taxon>Vertebrata</taxon>
        <taxon>Euteleostomi</taxon>
        <taxon>Actinopterygii</taxon>
        <taxon>Neopterygii</taxon>
        <taxon>Teleostei</taxon>
        <taxon>Neoteleostei</taxon>
        <taxon>Acanthomorphata</taxon>
        <taxon>Zeiogadaria</taxon>
        <taxon>Gadariae</taxon>
        <taxon>Gadiformes</taxon>
        <taxon>Muraenolepidoidei</taxon>
        <taxon>Muraenolepididae</taxon>
        <taxon>Muraenolepis</taxon>
    </lineage>
</organism>
<keyword evidence="7" id="KW-0812">Transmembrane</keyword>
<keyword evidence="2 8" id="KW-0732">Signal</keyword>
<dbReference type="InterPro" id="IPR013783">
    <property type="entry name" value="Ig-like_fold"/>
</dbReference>
<dbReference type="SUPFAM" id="SSF52058">
    <property type="entry name" value="L domain-like"/>
    <property type="match status" value="1"/>
</dbReference>
<dbReference type="InterPro" id="IPR003599">
    <property type="entry name" value="Ig_sub"/>
</dbReference>
<dbReference type="PROSITE" id="PS51450">
    <property type="entry name" value="LRR"/>
    <property type="match status" value="1"/>
</dbReference>
<keyword evidence="4" id="KW-1015">Disulfide bond</keyword>
<feature type="region of interest" description="Disordered" evidence="6">
    <location>
        <begin position="320"/>
        <end position="406"/>
    </location>
</feature>
<dbReference type="FunFam" id="2.60.40.10:FF:000032">
    <property type="entry name" value="palladin isoform X1"/>
    <property type="match status" value="1"/>
</dbReference>
<dbReference type="EMBL" id="JANIIK010000116">
    <property type="protein sequence ID" value="KAJ3587381.1"/>
    <property type="molecule type" value="Genomic_DNA"/>
</dbReference>
<dbReference type="InterPro" id="IPR032675">
    <property type="entry name" value="LRR_dom_sf"/>
</dbReference>
<feature type="signal peptide" evidence="8">
    <location>
        <begin position="1"/>
        <end position="19"/>
    </location>
</feature>
<evidence type="ECO:0000313" key="10">
    <source>
        <dbReference type="EMBL" id="KAJ3587381.1"/>
    </source>
</evidence>
<evidence type="ECO:0000313" key="11">
    <source>
        <dbReference type="Proteomes" id="UP001148018"/>
    </source>
</evidence>
<dbReference type="SMART" id="SM00408">
    <property type="entry name" value="IGc2"/>
    <property type="match status" value="1"/>
</dbReference>
<dbReference type="OrthoDB" id="9229163at2759"/>
<dbReference type="InterPro" id="IPR001611">
    <property type="entry name" value="Leu-rich_rpt"/>
</dbReference>
<feature type="chain" id="PRO_5040369352" description="Ig-like domain-containing protein" evidence="8">
    <location>
        <begin position="20"/>
        <end position="622"/>
    </location>
</feature>
<dbReference type="Proteomes" id="UP001148018">
    <property type="component" value="Unassembled WGS sequence"/>
</dbReference>
<sequence length="622" mass="66771">MRWVVLVQVVFCCLGTGRCFCPAQCSCVPQGRGDGAGSSSVVCNDPDMADLPLNVPVDTVKLRVEKTAVRRIPTEAFYYLVELRFLWITYNAISSVDRGSFYNLKVLHELRLDGNLISVFPWDSLKETPALRTLDLHNNRLTGLPAEAVVHLQNITYLDLSSLQDNPWICDCRISKVLELSKMVDAPVVLMDPFVSCAGPQNLAGVLFQRAEPDRCVKPSVMTSATKITSPLGSNLLIRCDATGLPTPSLVWTKSDGSPANNTVQESPSEGVRWSVLSLVGVLSGDAGTYSCSARNPAGSARALVSVSVTGGDDLTTLLPVKTSGVPETTITPPISTAVPSTTSTTTSSTTTTTTTTTPLPSSSSPPTDSPRPSTPPFPLTERKSTTRPSRVRPGGDNRKLAADATGGKTDISRALGGLGGLRVVEEGPDSAVLLWTAEGVSRDSSLTAVCSPYGGDRDQAKRTQETTAGSGKLLLERLSPGMRYSVCLVARDTSSEKDPCVDFYTLDSVGGGEAGGYSVLLLASWVACVLALPLIALLLYKILALYCSRSSSGGLPEEERLDKESYVKFETVSVKQRSPAFEPDRLWPRRQTRDSERLLLCSQSSFDSQVTYKSDTSEYLC</sequence>
<evidence type="ECO:0000256" key="5">
    <source>
        <dbReference type="ARBA" id="ARBA00023319"/>
    </source>
</evidence>
<evidence type="ECO:0000256" key="4">
    <source>
        <dbReference type="ARBA" id="ARBA00023157"/>
    </source>
</evidence>
<evidence type="ECO:0000256" key="6">
    <source>
        <dbReference type="SAM" id="MobiDB-lite"/>
    </source>
</evidence>
<feature type="transmembrane region" description="Helical" evidence="7">
    <location>
        <begin position="518"/>
        <end position="541"/>
    </location>
</feature>
<dbReference type="PANTHER" id="PTHR45842">
    <property type="entry name" value="SYNAPTIC ADHESION-LIKE MOLECULE SALM"/>
    <property type="match status" value="1"/>
</dbReference>
<dbReference type="SMART" id="SM00369">
    <property type="entry name" value="LRR_TYP"/>
    <property type="match status" value="3"/>
</dbReference>
<feature type="compositionally biased region" description="Low complexity" evidence="6">
    <location>
        <begin position="329"/>
        <end position="367"/>
    </location>
</feature>
<gene>
    <name evidence="10" type="ORF">NHX12_010979</name>
</gene>
<dbReference type="Pfam" id="PF13927">
    <property type="entry name" value="Ig_3"/>
    <property type="match status" value="1"/>
</dbReference>
<evidence type="ECO:0000256" key="2">
    <source>
        <dbReference type="ARBA" id="ARBA00022729"/>
    </source>
</evidence>
<evidence type="ECO:0000256" key="1">
    <source>
        <dbReference type="ARBA" id="ARBA00022614"/>
    </source>
</evidence>
<accession>A0A9Q0I8D4</accession>
<proteinExistence type="predicted"/>
<evidence type="ECO:0000256" key="8">
    <source>
        <dbReference type="SAM" id="SignalP"/>
    </source>
</evidence>
<keyword evidence="7" id="KW-0472">Membrane</keyword>
<feature type="compositionally biased region" description="Pro residues" evidence="6">
    <location>
        <begin position="368"/>
        <end position="379"/>
    </location>
</feature>
<reference evidence="10" key="1">
    <citation type="submission" date="2022-07" db="EMBL/GenBank/DDBJ databases">
        <title>Chromosome-level genome of Muraenolepis orangiensis.</title>
        <authorList>
            <person name="Kim J."/>
        </authorList>
    </citation>
    <scope>NUCLEOTIDE SEQUENCE</scope>
    <source>
        <strain evidence="10">KU_S4_2022</strain>
        <tissue evidence="10">Muscle</tissue>
    </source>
</reference>
<comment type="caution">
    <text evidence="10">The sequence shown here is derived from an EMBL/GenBank/DDBJ whole genome shotgun (WGS) entry which is preliminary data.</text>
</comment>